<dbReference type="Proteomes" id="UP000192328">
    <property type="component" value="Unassembled WGS sequence"/>
</dbReference>
<name>A0AC61PLM0_9FIRM</name>
<gene>
    <name evidence="1" type="ORF">SAMN06297397_1707</name>
</gene>
<accession>A0AC61PLM0</accession>
<proteinExistence type="predicted"/>
<protein>
    <submittedName>
        <fullName evidence="1">HTH domain-containing protein</fullName>
    </submittedName>
</protein>
<evidence type="ECO:0000313" key="1">
    <source>
        <dbReference type="EMBL" id="SMC63967.1"/>
    </source>
</evidence>
<organism evidence="1 2">
    <name type="scientific">Aristaeella lactis</name>
    <dbReference type="NCBI Taxonomy" id="3046383"/>
    <lineage>
        <taxon>Bacteria</taxon>
        <taxon>Bacillati</taxon>
        <taxon>Bacillota</taxon>
        <taxon>Clostridia</taxon>
        <taxon>Eubacteriales</taxon>
        <taxon>Aristaeellaceae</taxon>
        <taxon>Aristaeella</taxon>
    </lineage>
</organism>
<dbReference type="EMBL" id="FWXZ01000003">
    <property type="protein sequence ID" value="SMC63967.1"/>
    <property type="molecule type" value="Genomic_DNA"/>
</dbReference>
<comment type="caution">
    <text evidence="1">The sequence shown here is derived from an EMBL/GenBank/DDBJ whole genome shotgun (WGS) entry which is preliminary data.</text>
</comment>
<sequence length="65" mass="7335">MKTAARFMNAQEVAEYLGVSTSMAYKIIQQLNKELKAKGFITIAGKISRVYFEEKVYSQDHAMVG</sequence>
<reference evidence="1" key="1">
    <citation type="submission" date="2017-04" db="EMBL/GenBank/DDBJ databases">
        <authorList>
            <person name="Varghese N."/>
            <person name="Submissions S."/>
        </authorList>
    </citation>
    <scope>NUCLEOTIDE SEQUENCE</scope>
    <source>
        <strain evidence="1">WTE2008</strain>
    </source>
</reference>
<keyword evidence="2" id="KW-1185">Reference proteome</keyword>
<evidence type="ECO:0000313" key="2">
    <source>
        <dbReference type="Proteomes" id="UP000192328"/>
    </source>
</evidence>